<feature type="compositionally biased region" description="Basic and acidic residues" evidence="1">
    <location>
        <begin position="85"/>
        <end position="115"/>
    </location>
</feature>
<sequence length="133" mass="15300">MNATKKARELVGQKVKVWINGKYVQRVLCEDQDGFYIRFENERTPVKAKLHSSLVEFAALDKKSRAAVERVKESRTVDPQQQQDHSQEKEAVALEKQETPERSDQPTSAHDEKPSFFRYQTSETINELIGVPP</sequence>
<organism evidence="2 3">
    <name type="scientific">Bacillus kandeliae</name>
    <dbReference type="NCBI Taxonomy" id="3129297"/>
    <lineage>
        <taxon>Bacteria</taxon>
        <taxon>Bacillati</taxon>
        <taxon>Bacillota</taxon>
        <taxon>Bacilli</taxon>
        <taxon>Bacillales</taxon>
        <taxon>Bacillaceae</taxon>
        <taxon>Bacillus</taxon>
    </lineage>
</organism>
<dbReference type="EMBL" id="CP147404">
    <property type="protein sequence ID" value="WXB94500.1"/>
    <property type="molecule type" value="Genomic_DNA"/>
</dbReference>
<evidence type="ECO:0000256" key="1">
    <source>
        <dbReference type="SAM" id="MobiDB-lite"/>
    </source>
</evidence>
<keyword evidence="3" id="KW-1185">Reference proteome</keyword>
<protein>
    <submittedName>
        <fullName evidence="2">Uncharacterized protein</fullName>
    </submittedName>
</protein>
<reference evidence="2 3" key="1">
    <citation type="submission" date="2024-02" db="EMBL/GenBank/DDBJ databases">
        <title>Seven novel Bacillus-like species.</title>
        <authorList>
            <person name="Liu G."/>
        </authorList>
    </citation>
    <scope>NUCLEOTIDE SEQUENCE [LARGE SCALE GENOMIC DNA]</scope>
    <source>
        <strain evidence="2 3">FJAT-52991</strain>
    </source>
</reference>
<proteinExistence type="predicted"/>
<gene>
    <name evidence="2" type="ORF">WDJ61_07695</name>
</gene>
<dbReference type="Proteomes" id="UP001387364">
    <property type="component" value="Chromosome"/>
</dbReference>
<accession>A0ABZ2NB61</accession>
<name>A0ABZ2NB61_9BACI</name>
<dbReference type="RefSeq" id="WP_338754235.1">
    <property type="nucleotide sequence ID" value="NZ_CP147404.1"/>
</dbReference>
<evidence type="ECO:0000313" key="2">
    <source>
        <dbReference type="EMBL" id="WXB94500.1"/>
    </source>
</evidence>
<feature type="region of interest" description="Disordered" evidence="1">
    <location>
        <begin position="68"/>
        <end position="133"/>
    </location>
</feature>
<evidence type="ECO:0000313" key="3">
    <source>
        <dbReference type="Proteomes" id="UP001387364"/>
    </source>
</evidence>